<sequence>MKKYNLILTDNTAILDIEDEDPIFLNETATLIIDNYINGKDQEWIYKYILESYSIVDEQKSEVKKQIFNTIREFNESVNKEHDL</sequence>
<dbReference type="Proteomes" id="UP000242864">
    <property type="component" value="Chromosome"/>
</dbReference>
<keyword evidence="2" id="KW-1185">Reference proteome</keyword>
<name>A0AAC9WJI5_9STAP</name>
<reference evidence="1 2" key="1">
    <citation type="submission" date="2017-04" db="EMBL/GenBank/DDBJ databases">
        <authorList>
            <person name="Veseli I.A."/>
            <person name="Tang C."/>
            <person name="Pombert J.-F."/>
        </authorList>
    </citation>
    <scope>NUCLEOTIDE SEQUENCE [LARGE SCALE GENOMIC DNA]</scope>
    <source>
        <strain evidence="1 2">ATCC 700373</strain>
    </source>
</reference>
<protein>
    <submittedName>
        <fullName evidence="1">Uncharacterized protein</fullName>
    </submittedName>
</protein>
<organism evidence="1 2">
    <name type="scientific">Staphylococcus lutrae</name>
    <dbReference type="NCBI Taxonomy" id="155085"/>
    <lineage>
        <taxon>Bacteria</taxon>
        <taxon>Bacillati</taxon>
        <taxon>Bacillota</taxon>
        <taxon>Bacilli</taxon>
        <taxon>Bacillales</taxon>
        <taxon>Staphylococcaceae</taxon>
        <taxon>Staphylococcus</taxon>
    </lineage>
</organism>
<dbReference type="KEGG" id="slz:B5P37_08565"/>
<dbReference type="RefSeq" id="WP_085237828.1">
    <property type="nucleotide sequence ID" value="NZ_CP020773.1"/>
</dbReference>
<proteinExistence type="predicted"/>
<dbReference type="AlphaFoldDB" id="A0AAC9WJI5"/>
<gene>
    <name evidence="1" type="ORF">B5P37_08565</name>
</gene>
<accession>A0AAC9WJI5</accession>
<dbReference type="EMBL" id="CP020773">
    <property type="protein sequence ID" value="ARJ51359.1"/>
    <property type="molecule type" value="Genomic_DNA"/>
</dbReference>
<evidence type="ECO:0000313" key="1">
    <source>
        <dbReference type="EMBL" id="ARJ51359.1"/>
    </source>
</evidence>
<evidence type="ECO:0000313" key="2">
    <source>
        <dbReference type="Proteomes" id="UP000242864"/>
    </source>
</evidence>